<dbReference type="RefSeq" id="WP_173126243.1">
    <property type="nucleotide sequence ID" value="NZ_JABRWJ010000006.1"/>
</dbReference>
<sequence>MQTGRHARSFREEFHVFENVLPAGSPPRCRRSKLGNHYTNAALVDLVYRNVTNTAPTALDVQLYGSMLDKGQFTGAELTWATADSAINAATIDLTGLSTTGLDYLPWQG</sequence>
<evidence type="ECO:0000313" key="2">
    <source>
        <dbReference type="Proteomes" id="UP000737171"/>
    </source>
</evidence>
<dbReference type="EMBL" id="JABRWJ010000006">
    <property type="protein sequence ID" value="NRF69415.1"/>
    <property type="molecule type" value="Genomic_DNA"/>
</dbReference>
<organism evidence="1 2">
    <name type="scientific">Pseudaquabacterium terrae</name>
    <dbReference type="NCBI Taxonomy" id="2732868"/>
    <lineage>
        <taxon>Bacteria</taxon>
        <taxon>Pseudomonadati</taxon>
        <taxon>Pseudomonadota</taxon>
        <taxon>Betaproteobacteria</taxon>
        <taxon>Burkholderiales</taxon>
        <taxon>Sphaerotilaceae</taxon>
        <taxon>Pseudaquabacterium</taxon>
    </lineage>
</organism>
<name>A0ABX2ELG7_9BURK</name>
<keyword evidence="2" id="KW-1185">Reference proteome</keyword>
<comment type="caution">
    <text evidence="1">The sequence shown here is derived from an EMBL/GenBank/DDBJ whole genome shotgun (WGS) entry which is preliminary data.</text>
</comment>
<protein>
    <submittedName>
        <fullName evidence="1">Uncharacterized protein</fullName>
    </submittedName>
</protein>
<gene>
    <name evidence="1" type="ORF">HLB44_20655</name>
</gene>
<dbReference type="Proteomes" id="UP000737171">
    <property type="component" value="Unassembled WGS sequence"/>
</dbReference>
<accession>A0ABX2ELG7</accession>
<reference evidence="1 2" key="1">
    <citation type="submission" date="2020-05" db="EMBL/GenBank/DDBJ databases">
        <title>Aquincola sp. isolate from soil.</title>
        <authorList>
            <person name="Han J."/>
            <person name="Kim D.-U."/>
        </authorList>
    </citation>
    <scope>NUCLEOTIDE SEQUENCE [LARGE SCALE GENOMIC DNA]</scope>
    <source>
        <strain evidence="1 2">S2</strain>
    </source>
</reference>
<proteinExistence type="predicted"/>
<evidence type="ECO:0000313" key="1">
    <source>
        <dbReference type="EMBL" id="NRF69415.1"/>
    </source>
</evidence>